<name>A0A9Q0F4S5_9ROSI</name>
<dbReference type="AlphaFoldDB" id="A0A9Q0F4S5"/>
<protein>
    <submittedName>
        <fullName evidence="2">Uncharacterized protein</fullName>
    </submittedName>
</protein>
<reference evidence="2" key="1">
    <citation type="submission" date="2022-02" db="EMBL/GenBank/DDBJ databases">
        <authorList>
            <person name="Henning P.M."/>
            <person name="McCubbin A.G."/>
            <person name="Shore J.S."/>
        </authorList>
    </citation>
    <scope>NUCLEOTIDE SEQUENCE</scope>
    <source>
        <strain evidence="2">F60SS</strain>
        <tissue evidence="2">Leaves</tissue>
    </source>
</reference>
<proteinExistence type="predicted"/>
<reference evidence="2" key="2">
    <citation type="journal article" date="2023" name="Plants (Basel)">
        <title>Annotation of the Turnera subulata (Passifloraceae) Draft Genome Reveals the S-Locus Evolved after the Divergence of Turneroideae from Passifloroideae in a Stepwise Manner.</title>
        <authorList>
            <person name="Henning P.M."/>
            <person name="Roalson E.H."/>
            <person name="Mir W."/>
            <person name="McCubbin A.G."/>
            <person name="Shore J.S."/>
        </authorList>
    </citation>
    <scope>NUCLEOTIDE SEQUENCE</scope>
    <source>
        <strain evidence="2">F60SS</strain>
    </source>
</reference>
<gene>
    <name evidence="2" type="ORF">Tsubulata_037631</name>
</gene>
<organism evidence="2 3">
    <name type="scientific">Turnera subulata</name>
    <dbReference type="NCBI Taxonomy" id="218843"/>
    <lineage>
        <taxon>Eukaryota</taxon>
        <taxon>Viridiplantae</taxon>
        <taxon>Streptophyta</taxon>
        <taxon>Embryophyta</taxon>
        <taxon>Tracheophyta</taxon>
        <taxon>Spermatophyta</taxon>
        <taxon>Magnoliopsida</taxon>
        <taxon>eudicotyledons</taxon>
        <taxon>Gunneridae</taxon>
        <taxon>Pentapetalae</taxon>
        <taxon>rosids</taxon>
        <taxon>fabids</taxon>
        <taxon>Malpighiales</taxon>
        <taxon>Passifloraceae</taxon>
        <taxon>Turnera</taxon>
    </lineage>
</organism>
<evidence type="ECO:0000313" key="3">
    <source>
        <dbReference type="Proteomes" id="UP001141552"/>
    </source>
</evidence>
<dbReference type="EMBL" id="JAKUCV010007275">
    <property type="protein sequence ID" value="KAJ4824079.1"/>
    <property type="molecule type" value="Genomic_DNA"/>
</dbReference>
<sequence length="211" mass="24304">MSSLASSTDFVLTRLAEEFTSPSFAEEICASIHELYGGPSFIEEIRANMAEAVHPFLKPMESLNKEEDRLTKRARVSLEGQQIDIPIPMEMLECIAPVKEQVWKALNISFENLSKENEKLKKENEDLRKENEDLEQKNLDSHGRFRVKELEIATLQAELDATKMTLERAQSDLEMVQKEALEKESRLHNICNLSRIFMDGIERVRGMDNFE</sequence>
<dbReference type="Proteomes" id="UP001141552">
    <property type="component" value="Unassembled WGS sequence"/>
</dbReference>
<keyword evidence="1" id="KW-0175">Coiled coil</keyword>
<evidence type="ECO:0000313" key="2">
    <source>
        <dbReference type="EMBL" id="KAJ4824079.1"/>
    </source>
</evidence>
<keyword evidence="3" id="KW-1185">Reference proteome</keyword>
<accession>A0A9Q0F4S5</accession>
<comment type="caution">
    <text evidence="2">The sequence shown here is derived from an EMBL/GenBank/DDBJ whole genome shotgun (WGS) entry which is preliminary data.</text>
</comment>
<feature type="coiled-coil region" evidence="1">
    <location>
        <begin position="103"/>
        <end position="186"/>
    </location>
</feature>
<evidence type="ECO:0000256" key="1">
    <source>
        <dbReference type="SAM" id="Coils"/>
    </source>
</evidence>